<dbReference type="RefSeq" id="XP_024940875.1">
    <property type="nucleotide sequence ID" value="XM_025085107.1"/>
</dbReference>
<dbReference type="RefSeq" id="XP_024940869.1">
    <property type="nucleotide sequence ID" value="XM_025085101.1"/>
</dbReference>
<evidence type="ECO:0000256" key="5">
    <source>
        <dbReference type="SAM" id="MobiDB-lite"/>
    </source>
</evidence>
<dbReference type="GeneID" id="107267473"/>
<keyword evidence="4" id="KW-0698">rRNA processing</keyword>
<accession>A0AAJ7RI40</accession>
<feature type="region of interest" description="Disordered" evidence="5">
    <location>
        <begin position="125"/>
        <end position="163"/>
    </location>
</feature>
<evidence type="ECO:0000313" key="6">
    <source>
        <dbReference type="Proteomes" id="UP000694920"/>
    </source>
</evidence>
<name>A0AAJ7RI40_CEPCN</name>
<comment type="function">
    <text evidence="1">May be involved in 20S pre-rRNA processing.</text>
</comment>
<evidence type="ECO:0000256" key="2">
    <source>
        <dbReference type="ARBA" id="ARBA00006524"/>
    </source>
</evidence>
<evidence type="ECO:0000256" key="4">
    <source>
        <dbReference type="ARBA" id="ARBA00022552"/>
    </source>
</evidence>
<evidence type="ECO:0000313" key="8">
    <source>
        <dbReference type="RefSeq" id="XP_024940875.1"/>
    </source>
</evidence>
<gene>
    <name evidence="7 8" type="primary">LOC107267473</name>
</gene>
<dbReference type="AlphaFoldDB" id="A0AAJ7RI40"/>
<feature type="compositionally biased region" description="Low complexity" evidence="5">
    <location>
        <begin position="131"/>
        <end position="140"/>
    </location>
</feature>
<dbReference type="Pfam" id="PF10273">
    <property type="entry name" value="WGG"/>
    <property type="match status" value="1"/>
</dbReference>
<keyword evidence="6" id="KW-1185">Reference proteome</keyword>
<reference evidence="7 8" key="1">
    <citation type="submission" date="2025-04" db="UniProtKB">
        <authorList>
            <consortium name="RefSeq"/>
        </authorList>
    </citation>
    <scope>IDENTIFICATION</scope>
</reference>
<dbReference type="PANTHER" id="PTHR21250">
    <property type="entry name" value="PRE-RRNA-PROCESSING PROTEIN TSR2 HOMOLOG"/>
    <property type="match status" value="1"/>
</dbReference>
<dbReference type="Proteomes" id="UP000694920">
    <property type="component" value="Unplaced"/>
</dbReference>
<organism evidence="6 8">
    <name type="scientific">Cephus cinctus</name>
    <name type="common">Wheat stem sawfly</name>
    <dbReference type="NCBI Taxonomy" id="211228"/>
    <lineage>
        <taxon>Eukaryota</taxon>
        <taxon>Metazoa</taxon>
        <taxon>Ecdysozoa</taxon>
        <taxon>Arthropoda</taxon>
        <taxon>Hexapoda</taxon>
        <taxon>Insecta</taxon>
        <taxon>Pterygota</taxon>
        <taxon>Neoptera</taxon>
        <taxon>Endopterygota</taxon>
        <taxon>Hymenoptera</taxon>
        <taxon>Cephoidea</taxon>
        <taxon>Cephidae</taxon>
        <taxon>Cephus</taxon>
    </lineage>
</organism>
<dbReference type="GO" id="GO:0006364">
    <property type="term" value="P:rRNA processing"/>
    <property type="evidence" value="ECO:0007669"/>
    <property type="project" value="UniProtKB-KW"/>
</dbReference>
<sequence>MANSKDFFLSVTQRVLSNWTALKMAVEHGMGSKERAEDFCPYITEVMFINDGLTANEIAAEIEDYMDTEFNTELQDESSIQVAEELLRFYNYCKEGDESTAMTEFEKLPPLQIWITARQTIKQVGNQSMAENNGDSSGSSTEEDEDMEVSEPGWTEVKTRRKR</sequence>
<evidence type="ECO:0000256" key="1">
    <source>
        <dbReference type="ARBA" id="ARBA00002210"/>
    </source>
</evidence>
<dbReference type="InterPro" id="IPR019398">
    <property type="entry name" value="Pre-rRNA_process_TSR2"/>
</dbReference>
<evidence type="ECO:0000313" key="7">
    <source>
        <dbReference type="RefSeq" id="XP_024940869.1"/>
    </source>
</evidence>
<comment type="similarity">
    <text evidence="2">Belongs to the TSR2 family.</text>
</comment>
<protein>
    <recommendedName>
        <fullName evidence="3">Pre-rRNA-processing protein TSR2 homolog</fullName>
    </recommendedName>
</protein>
<proteinExistence type="inferred from homology"/>
<evidence type="ECO:0000256" key="3">
    <source>
        <dbReference type="ARBA" id="ARBA00017551"/>
    </source>
</evidence>